<dbReference type="Proteomes" id="UP000278746">
    <property type="component" value="Unassembled WGS sequence"/>
</dbReference>
<dbReference type="AlphaFoldDB" id="A0A3M7TPS1"/>
<dbReference type="EMBL" id="RHIB01000003">
    <property type="protein sequence ID" value="RNA67017.1"/>
    <property type="molecule type" value="Genomic_DNA"/>
</dbReference>
<evidence type="ECO:0000313" key="1">
    <source>
        <dbReference type="EMBL" id="RNA67017.1"/>
    </source>
</evidence>
<name>A0A3M7TPS1_9BACI</name>
<reference evidence="1 2" key="1">
    <citation type="submission" date="2018-10" db="EMBL/GenBank/DDBJ databases">
        <title>Bacillus Keqinensis sp. nov., a moderately halophilic bacterium isolated from a saline-alkaline lake.</title>
        <authorList>
            <person name="Wang H."/>
        </authorList>
    </citation>
    <scope>NUCLEOTIDE SEQUENCE [LARGE SCALE GENOMIC DNA]</scope>
    <source>
        <strain evidence="1 2">KQ-3</strain>
    </source>
</reference>
<sequence length="83" mass="9161">MSFLSGFWANLFKWGGNLFKWSANLFKGPANLFKGRPNLFKADPVLFKTTDGTLLLTSALVNFSSICYSNVYLPDSKGSISNS</sequence>
<protein>
    <submittedName>
        <fullName evidence="1">Uncharacterized protein</fullName>
    </submittedName>
</protein>
<accession>A0A3M7TPS1</accession>
<organism evidence="1 2">
    <name type="scientific">Alteribacter keqinensis</name>
    <dbReference type="NCBI Taxonomy" id="2483800"/>
    <lineage>
        <taxon>Bacteria</taxon>
        <taxon>Bacillati</taxon>
        <taxon>Bacillota</taxon>
        <taxon>Bacilli</taxon>
        <taxon>Bacillales</taxon>
        <taxon>Bacillaceae</taxon>
        <taxon>Alteribacter</taxon>
    </lineage>
</organism>
<evidence type="ECO:0000313" key="2">
    <source>
        <dbReference type="Proteomes" id="UP000278746"/>
    </source>
</evidence>
<keyword evidence="2" id="KW-1185">Reference proteome</keyword>
<dbReference type="RefSeq" id="WP_122901036.1">
    <property type="nucleotide sequence ID" value="NZ_RHIB01000003.1"/>
</dbReference>
<gene>
    <name evidence="1" type="ORF">EBO34_17665</name>
</gene>
<proteinExistence type="predicted"/>
<comment type="caution">
    <text evidence="1">The sequence shown here is derived from an EMBL/GenBank/DDBJ whole genome shotgun (WGS) entry which is preliminary data.</text>
</comment>